<dbReference type="Pfam" id="PF01948">
    <property type="entry name" value="PyrI"/>
    <property type="match status" value="1"/>
</dbReference>
<evidence type="ECO:0000313" key="10">
    <source>
        <dbReference type="EMBL" id="TKB51506.1"/>
    </source>
</evidence>
<dbReference type="Gene3D" id="3.30.70.140">
    <property type="entry name" value="Aspartate carbamoyltransferase regulatory subunit, N-terminal domain"/>
    <property type="match status" value="1"/>
</dbReference>
<dbReference type="SUPFAM" id="SSF57825">
    <property type="entry name" value="Aspartate carbamoyltransferase, Regulatory-chain, C-terminal domain"/>
    <property type="match status" value="1"/>
</dbReference>
<dbReference type="GO" id="GO:0006207">
    <property type="term" value="P:'de novo' pyrimidine nucleobase biosynthetic process"/>
    <property type="evidence" value="ECO:0007669"/>
    <property type="project" value="InterPro"/>
</dbReference>
<evidence type="ECO:0000256" key="2">
    <source>
        <dbReference type="ARBA" id="ARBA00010498"/>
    </source>
</evidence>
<reference evidence="10 11" key="1">
    <citation type="submission" date="2019-04" db="EMBL/GenBank/DDBJ databases">
        <authorList>
            <person name="Hwang J.C."/>
        </authorList>
    </citation>
    <scope>NUCLEOTIDE SEQUENCE [LARGE SCALE GENOMIC DNA]</scope>
    <source>
        <strain evidence="10 11">IMCC35001</strain>
    </source>
</reference>
<dbReference type="InterPro" id="IPR020542">
    <property type="entry name" value="Asp_carbamoyltrfase_reg_C"/>
</dbReference>
<dbReference type="InterPro" id="IPR036793">
    <property type="entry name" value="Asp_carbatrfase_reg_N_sf"/>
</dbReference>
<dbReference type="Proteomes" id="UP000305674">
    <property type="component" value="Unassembled WGS sequence"/>
</dbReference>
<evidence type="ECO:0000256" key="6">
    <source>
        <dbReference type="ARBA" id="ARBA00022975"/>
    </source>
</evidence>
<evidence type="ECO:0000256" key="3">
    <source>
        <dbReference type="ARBA" id="ARBA00021764"/>
    </source>
</evidence>
<dbReference type="PANTHER" id="PTHR35805">
    <property type="entry name" value="ASPARTATE CARBAMOYLTRANSFERASE REGULATORY CHAIN"/>
    <property type="match status" value="1"/>
</dbReference>
<dbReference type="GO" id="GO:0016740">
    <property type="term" value="F:transferase activity"/>
    <property type="evidence" value="ECO:0007669"/>
    <property type="project" value="UniProtKB-KW"/>
</dbReference>
<evidence type="ECO:0000256" key="5">
    <source>
        <dbReference type="ARBA" id="ARBA00022833"/>
    </source>
</evidence>
<comment type="cofactor">
    <cofactor evidence="7">
        <name>Zn(2+)</name>
        <dbReference type="ChEBI" id="CHEBI:29105"/>
    </cofactor>
    <text evidence="7">Binds 1 zinc ion per subunit.</text>
</comment>
<evidence type="ECO:0000259" key="8">
    <source>
        <dbReference type="Pfam" id="PF01948"/>
    </source>
</evidence>
<feature type="domain" description="Aspartate carbamoyltransferase regulatory subunit N-terminal" evidence="8">
    <location>
        <begin position="6"/>
        <end position="97"/>
    </location>
</feature>
<keyword evidence="4 7" id="KW-0479">Metal-binding</keyword>
<evidence type="ECO:0000259" key="9">
    <source>
        <dbReference type="Pfam" id="PF02748"/>
    </source>
</evidence>
<dbReference type="RefSeq" id="WP_136851133.1">
    <property type="nucleotide sequence ID" value="NZ_SWCI01000001.1"/>
</dbReference>
<feature type="binding site" evidence="7">
    <location>
        <position position="137"/>
    </location>
    <ligand>
        <name>Zn(2+)</name>
        <dbReference type="ChEBI" id="CHEBI:29105"/>
    </ligand>
</feature>
<dbReference type="InterPro" id="IPR002801">
    <property type="entry name" value="Asp_carbamoylTrfase_reg"/>
</dbReference>
<dbReference type="InterPro" id="IPR036792">
    <property type="entry name" value="Asp_carbatrfase_reg_C_sf"/>
</dbReference>
<dbReference type="AlphaFoldDB" id="A0A4U1BJ09"/>
<dbReference type="PANTHER" id="PTHR35805:SF1">
    <property type="entry name" value="ASPARTATE CARBAMOYLTRANSFERASE REGULATORY CHAIN"/>
    <property type="match status" value="1"/>
</dbReference>
<comment type="subunit">
    <text evidence="7">Contains catalytic and regulatory chains.</text>
</comment>
<dbReference type="SUPFAM" id="SSF54893">
    <property type="entry name" value="Aspartate carbamoyltransferase, Regulatory-chain, N-terminal domain"/>
    <property type="match status" value="1"/>
</dbReference>
<evidence type="ECO:0000256" key="1">
    <source>
        <dbReference type="ARBA" id="ARBA00002565"/>
    </source>
</evidence>
<dbReference type="OrthoDB" id="5599321at2"/>
<comment type="similarity">
    <text evidence="2 7">Belongs to the PyrI family.</text>
</comment>
<keyword evidence="10" id="KW-0808">Transferase</keyword>
<gene>
    <name evidence="7" type="primary">pyrI</name>
    <name evidence="10" type="ORF">FCL40_02830</name>
</gene>
<dbReference type="GO" id="GO:0009347">
    <property type="term" value="C:aspartate carbamoyltransferase complex"/>
    <property type="evidence" value="ECO:0007669"/>
    <property type="project" value="InterPro"/>
</dbReference>
<feature type="binding site" evidence="7">
    <location>
        <position position="113"/>
    </location>
    <ligand>
        <name>Zn(2+)</name>
        <dbReference type="ChEBI" id="CHEBI:29105"/>
    </ligand>
</feature>
<name>A0A4U1BJ09_9GAMM</name>
<keyword evidence="11" id="KW-1185">Reference proteome</keyword>
<organism evidence="10 11">
    <name type="scientific">Ferrimonas sediminicola</name>
    <dbReference type="NCBI Taxonomy" id="2569538"/>
    <lineage>
        <taxon>Bacteria</taxon>
        <taxon>Pseudomonadati</taxon>
        <taxon>Pseudomonadota</taxon>
        <taxon>Gammaproteobacteria</taxon>
        <taxon>Alteromonadales</taxon>
        <taxon>Ferrimonadaceae</taxon>
        <taxon>Ferrimonas</taxon>
    </lineage>
</organism>
<feature type="binding site" evidence="7">
    <location>
        <position position="140"/>
    </location>
    <ligand>
        <name>Zn(2+)</name>
        <dbReference type="ChEBI" id="CHEBI:29105"/>
    </ligand>
</feature>
<feature type="binding site" evidence="7">
    <location>
        <position position="108"/>
    </location>
    <ligand>
        <name>Zn(2+)</name>
        <dbReference type="ChEBI" id="CHEBI:29105"/>
    </ligand>
</feature>
<comment type="caution">
    <text evidence="10">The sequence shown here is derived from an EMBL/GenBank/DDBJ whole genome shotgun (WGS) entry which is preliminary data.</text>
</comment>
<dbReference type="GO" id="GO:0006221">
    <property type="term" value="P:pyrimidine nucleotide biosynthetic process"/>
    <property type="evidence" value="ECO:0007669"/>
    <property type="project" value="UniProtKB-UniRule"/>
</dbReference>
<dbReference type="HAMAP" id="MF_00002">
    <property type="entry name" value="Asp_carb_tr_reg"/>
    <property type="match status" value="1"/>
</dbReference>
<dbReference type="NCBIfam" id="TIGR00240">
    <property type="entry name" value="ATCase_reg"/>
    <property type="match status" value="1"/>
</dbReference>
<dbReference type="Gene3D" id="2.30.30.20">
    <property type="entry name" value="Aspartate carbamoyltransferase regulatory subunit, C-terminal domain"/>
    <property type="match status" value="1"/>
</dbReference>
<accession>A0A4U1BJ09</accession>
<dbReference type="Pfam" id="PF02748">
    <property type="entry name" value="PyrI_C"/>
    <property type="match status" value="1"/>
</dbReference>
<comment type="function">
    <text evidence="1 7">Involved in allosteric regulation of aspartate carbamoyltransferase.</text>
</comment>
<proteinExistence type="inferred from homology"/>
<dbReference type="GO" id="GO:0046872">
    <property type="term" value="F:metal ion binding"/>
    <property type="evidence" value="ECO:0007669"/>
    <property type="project" value="UniProtKB-KW"/>
</dbReference>
<dbReference type="EMBL" id="SWCI01000001">
    <property type="protein sequence ID" value="TKB51506.1"/>
    <property type="molecule type" value="Genomic_DNA"/>
</dbReference>
<evidence type="ECO:0000256" key="4">
    <source>
        <dbReference type="ARBA" id="ARBA00022723"/>
    </source>
</evidence>
<evidence type="ECO:0000313" key="11">
    <source>
        <dbReference type="Proteomes" id="UP000305674"/>
    </source>
</evidence>
<evidence type="ECO:0000256" key="7">
    <source>
        <dbReference type="HAMAP-Rule" id="MF_00002"/>
    </source>
</evidence>
<keyword evidence="5 7" id="KW-0862">Zinc</keyword>
<dbReference type="InterPro" id="IPR020545">
    <property type="entry name" value="Asp_carbamoyltransf_reg_N"/>
</dbReference>
<sequence length="153" mass="17208">MSKNKLKVEAIEQGTVIDHIPAGMGVRILKFFQLTDKNERITVGLNLRSGDSSKKDLIKVENTVFTVEQANQLALFASEATINEISDFKVVNKYKVQLPDAIGGVLRCPNSNCITRHETVATRFYVTEKHTGTTLKCHFCEKSFQTRLFSELN</sequence>
<feature type="domain" description="Aspartate carbamoyltransferase regulatory subunit C-terminal" evidence="9">
    <location>
        <begin position="102"/>
        <end position="146"/>
    </location>
</feature>
<keyword evidence="6 7" id="KW-0665">Pyrimidine biosynthesis</keyword>
<protein>
    <recommendedName>
        <fullName evidence="3 7">Aspartate carbamoyltransferase regulatory chain</fullName>
    </recommendedName>
</protein>